<dbReference type="AlphaFoldDB" id="A0A512H9A6"/>
<comment type="caution">
    <text evidence="5">The sequence shown here is derived from an EMBL/GenBank/DDBJ whole genome shotgun (WGS) entry which is preliminary data.</text>
</comment>
<dbReference type="InterPro" id="IPR004090">
    <property type="entry name" value="Chemotax_Me-accpt_rcpt"/>
</dbReference>
<keyword evidence="6" id="KW-1185">Reference proteome</keyword>
<dbReference type="Pfam" id="PF00015">
    <property type="entry name" value="MCPsignal"/>
    <property type="match status" value="1"/>
</dbReference>
<dbReference type="Pfam" id="PF11563">
    <property type="entry name" value="Protoglobin"/>
    <property type="match status" value="1"/>
</dbReference>
<dbReference type="PANTHER" id="PTHR32089:SF112">
    <property type="entry name" value="LYSOZYME-LIKE PROTEIN-RELATED"/>
    <property type="match status" value="1"/>
</dbReference>
<dbReference type="Proteomes" id="UP000321567">
    <property type="component" value="Unassembled WGS sequence"/>
</dbReference>
<dbReference type="GO" id="GO:0016020">
    <property type="term" value="C:membrane"/>
    <property type="evidence" value="ECO:0007669"/>
    <property type="project" value="InterPro"/>
</dbReference>
<dbReference type="InterPro" id="IPR009050">
    <property type="entry name" value="Globin-like_sf"/>
</dbReference>
<proteinExistence type="inferred from homology"/>
<evidence type="ECO:0000313" key="6">
    <source>
        <dbReference type="Proteomes" id="UP000321567"/>
    </source>
</evidence>
<accession>A0A512H9A6</accession>
<dbReference type="GO" id="GO:0020037">
    <property type="term" value="F:heme binding"/>
    <property type="evidence" value="ECO:0007669"/>
    <property type="project" value="InterPro"/>
</dbReference>
<dbReference type="InterPro" id="IPR044398">
    <property type="entry name" value="Globin-sensor_dom"/>
</dbReference>
<dbReference type="InterPro" id="IPR039379">
    <property type="entry name" value="Protoglobin_sensor_dom"/>
</dbReference>
<gene>
    <name evidence="5" type="ORF">ROR02_21530</name>
</gene>
<sequence length="442" mass="48437">MSKALNNQVRLEAMRIDEETRKTLRELQPIVKPYMETIVNNAFSYILQWEEVQIAYKDISLSDAKKSQIDHWLNSIFAANFTEQEFKKAIDMGRRRQKMGLDLRWYSVFWNSILCELIEKILPHYRRHPARQVQIISTLTRVVMYDLEIFNAVYIHAANNAATETLNEQARVFEADIEAPVKRLLGSVEELQNTAQTMQSVADTSVSQSTEAQKAVEEAGSSAQAVAAATEELAASIQEIGRQVSQSTQITQGAVDEAERTNTLVQGLVECANRIGEVVKLINSIASQTNLLALNATIEAARAGEAGKGFAVVAGEVKNLANQTARATEEISAQVTAVQTSTRDAVSAIQGIGGTIQKVSEIATLIASAVEQQRVATQEIARTVQDVARGADTATASMAEVSRLTGDTGQAVDVVKEKVDALSHDTTTLSTEIERFVARIKR</sequence>
<evidence type="ECO:0000256" key="3">
    <source>
        <dbReference type="PROSITE-ProRule" id="PRU00284"/>
    </source>
</evidence>
<dbReference type="SMART" id="SM00283">
    <property type="entry name" value="MA"/>
    <property type="match status" value="1"/>
</dbReference>
<dbReference type="InterPro" id="IPR004089">
    <property type="entry name" value="MCPsignal_dom"/>
</dbReference>
<dbReference type="Gene3D" id="1.10.490.10">
    <property type="entry name" value="Globins"/>
    <property type="match status" value="1"/>
</dbReference>
<comment type="similarity">
    <text evidence="2">Belongs to the methyl-accepting chemotaxis (MCP) protein family.</text>
</comment>
<dbReference type="PRINTS" id="PR00260">
    <property type="entry name" value="CHEMTRNSDUCR"/>
</dbReference>
<evidence type="ECO:0000256" key="1">
    <source>
        <dbReference type="ARBA" id="ARBA00023224"/>
    </source>
</evidence>
<feature type="domain" description="Methyl-accepting transducer" evidence="4">
    <location>
        <begin position="187"/>
        <end position="409"/>
    </location>
</feature>
<dbReference type="PROSITE" id="PS50111">
    <property type="entry name" value="CHEMOTAXIS_TRANSDUC_2"/>
    <property type="match status" value="1"/>
</dbReference>
<keyword evidence="1 3" id="KW-0807">Transducer</keyword>
<dbReference type="GO" id="GO:0007165">
    <property type="term" value="P:signal transduction"/>
    <property type="evidence" value="ECO:0007669"/>
    <property type="project" value="UniProtKB-KW"/>
</dbReference>
<protein>
    <submittedName>
        <fullName evidence="5">Chemotaxis sensory transducer</fullName>
    </submittedName>
</protein>
<dbReference type="EMBL" id="BJZO01000057">
    <property type="protein sequence ID" value="GEO82022.1"/>
    <property type="molecule type" value="Genomic_DNA"/>
</dbReference>
<dbReference type="GO" id="GO:0019825">
    <property type="term" value="F:oxygen binding"/>
    <property type="evidence" value="ECO:0007669"/>
    <property type="project" value="InterPro"/>
</dbReference>
<dbReference type="GO" id="GO:0006935">
    <property type="term" value="P:chemotaxis"/>
    <property type="evidence" value="ECO:0007669"/>
    <property type="project" value="InterPro"/>
</dbReference>
<dbReference type="InterPro" id="IPR012292">
    <property type="entry name" value="Globin/Proto"/>
</dbReference>
<evidence type="ECO:0000313" key="5">
    <source>
        <dbReference type="EMBL" id="GEO82022.1"/>
    </source>
</evidence>
<dbReference type="SUPFAM" id="SSF58104">
    <property type="entry name" value="Methyl-accepting chemotaxis protein (MCP) signaling domain"/>
    <property type="match status" value="1"/>
</dbReference>
<evidence type="ECO:0000256" key="2">
    <source>
        <dbReference type="ARBA" id="ARBA00029447"/>
    </source>
</evidence>
<organism evidence="5 6">
    <name type="scientific">Pararhodospirillum oryzae</name>
    <dbReference type="NCBI Taxonomy" id="478448"/>
    <lineage>
        <taxon>Bacteria</taxon>
        <taxon>Pseudomonadati</taxon>
        <taxon>Pseudomonadota</taxon>
        <taxon>Alphaproteobacteria</taxon>
        <taxon>Rhodospirillales</taxon>
        <taxon>Rhodospirillaceae</taxon>
        <taxon>Pararhodospirillum</taxon>
    </lineage>
</organism>
<dbReference type="PANTHER" id="PTHR32089">
    <property type="entry name" value="METHYL-ACCEPTING CHEMOTAXIS PROTEIN MCPB"/>
    <property type="match status" value="1"/>
</dbReference>
<name>A0A512H9A6_9PROT</name>
<dbReference type="Gene3D" id="1.10.287.950">
    <property type="entry name" value="Methyl-accepting chemotaxis protein"/>
    <property type="match status" value="1"/>
</dbReference>
<dbReference type="SUPFAM" id="SSF46458">
    <property type="entry name" value="Globin-like"/>
    <property type="match status" value="1"/>
</dbReference>
<dbReference type="GO" id="GO:0004888">
    <property type="term" value="F:transmembrane signaling receptor activity"/>
    <property type="evidence" value="ECO:0007669"/>
    <property type="project" value="InterPro"/>
</dbReference>
<evidence type="ECO:0000259" key="4">
    <source>
        <dbReference type="PROSITE" id="PS50111"/>
    </source>
</evidence>
<reference evidence="5 6" key="1">
    <citation type="submission" date="2019-07" db="EMBL/GenBank/DDBJ databases">
        <title>Whole genome shotgun sequence of Rhodospirillum oryzae NBRC 107573.</title>
        <authorList>
            <person name="Hosoyama A."/>
            <person name="Uohara A."/>
            <person name="Ohji S."/>
            <person name="Ichikawa N."/>
        </authorList>
    </citation>
    <scope>NUCLEOTIDE SEQUENCE [LARGE SCALE GENOMIC DNA]</scope>
    <source>
        <strain evidence="5 6">NBRC 107573</strain>
    </source>
</reference>
<dbReference type="CDD" id="cd01068">
    <property type="entry name" value="globin_sensor"/>
    <property type="match status" value="1"/>
</dbReference>